<dbReference type="EMBL" id="AHKH01000006">
    <property type="protein sequence ID" value="EHQ63728.1"/>
    <property type="molecule type" value="Genomic_DNA"/>
</dbReference>
<evidence type="ECO:0000313" key="1">
    <source>
        <dbReference type="EMBL" id="EHQ63728.1"/>
    </source>
</evidence>
<dbReference type="Gene3D" id="3.40.720.10">
    <property type="entry name" value="Alkaline Phosphatase, subunit A"/>
    <property type="match status" value="2"/>
</dbReference>
<dbReference type="Proteomes" id="UP000003900">
    <property type="component" value="Unassembled WGS sequence"/>
</dbReference>
<protein>
    <recommendedName>
        <fullName evidence="3">Type I phosphodiesterase/nucleotide pyrophosphatase</fullName>
    </recommendedName>
</protein>
<dbReference type="AlphaFoldDB" id="H3SAZ5"/>
<proteinExistence type="predicted"/>
<dbReference type="Pfam" id="PF01663">
    <property type="entry name" value="Phosphodiest"/>
    <property type="match status" value="1"/>
</dbReference>
<evidence type="ECO:0008006" key="3">
    <source>
        <dbReference type="Google" id="ProtNLM"/>
    </source>
</evidence>
<dbReference type="SUPFAM" id="SSF53649">
    <property type="entry name" value="Alkaline phosphatase-like"/>
    <property type="match status" value="1"/>
</dbReference>
<dbReference type="InterPro" id="IPR017850">
    <property type="entry name" value="Alkaline_phosphatase_core_sf"/>
</dbReference>
<name>H3SAZ5_9BACL</name>
<dbReference type="PATRIC" id="fig|1131935.3.peg.692"/>
<accession>H3SAZ5</accession>
<evidence type="ECO:0000313" key="2">
    <source>
        <dbReference type="Proteomes" id="UP000003900"/>
    </source>
</evidence>
<reference evidence="1 2" key="1">
    <citation type="journal article" date="2012" name="J. Bacteriol.">
        <title>Genome Sequence of the Pattern-Forming Social Bacterium Paenibacillus dendritiformis C454 Chiral Morphotype.</title>
        <authorList>
            <person name="Sirota-Madi A."/>
            <person name="Olender T."/>
            <person name="Helman Y."/>
            <person name="Brainis I."/>
            <person name="Finkelshtein A."/>
            <person name="Roth D."/>
            <person name="Hagai E."/>
            <person name="Leshkowitz D."/>
            <person name="Brodsky L."/>
            <person name="Galatenko V."/>
            <person name="Nikolaev V."/>
            <person name="Gutnick D.L."/>
            <person name="Lancet D."/>
            <person name="Ben-Jacob E."/>
        </authorList>
    </citation>
    <scope>NUCLEOTIDE SEQUENCE [LARGE SCALE GENOMIC DNA]</scope>
    <source>
        <strain evidence="1 2">C454</strain>
    </source>
</reference>
<dbReference type="InterPro" id="IPR002591">
    <property type="entry name" value="Phosphodiest/P_Trfase"/>
</dbReference>
<organism evidence="1 2">
    <name type="scientific">Paenibacillus dendritiformis C454</name>
    <dbReference type="NCBI Taxonomy" id="1131935"/>
    <lineage>
        <taxon>Bacteria</taxon>
        <taxon>Bacillati</taxon>
        <taxon>Bacillota</taxon>
        <taxon>Bacilli</taxon>
        <taxon>Bacillales</taxon>
        <taxon>Paenibacillaceae</taxon>
        <taxon>Paenibacillus</taxon>
    </lineage>
</organism>
<comment type="caution">
    <text evidence="1">The sequence shown here is derived from an EMBL/GenBank/DDBJ whole genome shotgun (WGS) entry which is preliminary data.</text>
</comment>
<dbReference type="STRING" id="1131935.PDENDC454_03400"/>
<keyword evidence="2" id="KW-1185">Reference proteome</keyword>
<sequence length="275" mass="30210">MEQASYARRVFVLGMDGAGNFLQRLNRSKIAGLARQRGVVTLDAMTELPTISAECWGSMLHGVTPDKHGYHNERAGAERFPLDSAYPSFFRLARERYPEWTLASFTAWPPINYGLVEEGIGVHKHCAPDAELTDAACEYIGAAEDIRLFYLALDAPDALGHQSGYDTPQQHQAIAEAEERLLRIVDAIDRRGWLEDSLLLFVTDHGGGGEHRCNHGSDHPMDRTIFWAAAGPCVNPNADLEGLTFKNTAAVVAAALGLPIPESWDARVPEALFRG</sequence>
<gene>
    <name evidence="1" type="ORF">PDENDC454_03400</name>
</gene>